<keyword evidence="2" id="KW-0813">Transport</keyword>
<dbReference type="GO" id="GO:0008982">
    <property type="term" value="F:protein-N(PI)-phosphohistidine-sugar phosphotransferase activity"/>
    <property type="evidence" value="ECO:0007669"/>
    <property type="project" value="InterPro"/>
</dbReference>
<evidence type="ECO:0000256" key="6">
    <source>
        <dbReference type="ARBA" id="ARBA00022692"/>
    </source>
</evidence>
<evidence type="ECO:0000313" key="11">
    <source>
        <dbReference type="EMBL" id="QSG05954.1"/>
    </source>
</evidence>
<evidence type="ECO:0000256" key="9">
    <source>
        <dbReference type="SAM" id="Phobius"/>
    </source>
</evidence>
<evidence type="ECO:0000256" key="8">
    <source>
        <dbReference type="ARBA" id="ARBA00023136"/>
    </source>
</evidence>
<keyword evidence="11" id="KW-0808">Transferase</keyword>
<proteinExistence type="predicted"/>
<feature type="transmembrane region" description="Helical" evidence="9">
    <location>
        <begin position="358"/>
        <end position="378"/>
    </location>
</feature>
<sequence length="396" mass="40257">MSTSNDDFRAKLTSLKDDVMTGVSYMIPFVTIGGIFLALGFAWASLPFSGTTVETMFEESARGTLAWFLAQMGGLGLEIMIPILGGYIAYAIADRPGLAPGFLLSYLIQQGGVLAEANVVLGLPAGDGGAAAGFLGAIIAGLLAGYVALWFKNLDVPSAIQPMMPVLIIPVATTAVLLPVMLFAVGVPVAIANAELTGWLETLENAAGTGTVGQAALLGAILGAMMAFDMGGPVNKVAYVFSVGLVGEQIYGPMAAVMIAGMTPPLGMALSNFLAEHKYPDEMYENAKSATVMGFSFITEGAIPYAASDPGRVIPSLMVGSATASAMSMGLGVGMPAPHGGIFVLPLARGGGPIPGPLAFLGSIAVGAIVTAVLVTVLKPDHVPEAETAAETATAD</sequence>
<evidence type="ECO:0000256" key="5">
    <source>
        <dbReference type="ARBA" id="ARBA00022683"/>
    </source>
</evidence>
<dbReference type="GO" id="GO:0005351">
    <property type="term" value="F:carbohydrate:proton symporter activity"/>
    <property type="evidence" value="ECO:0007669"/>
    <property type="project" value="InterPro"/>
</dbReference>
<keyword evidence="4" id="KW-0762">Sugar transport</keyword>
<feature type="transmembrane region" description="Helical" evidence="9">
    <location>
        <begin position="129"/>
        <end position="151"/>
    </location>
</feature>
<gene>
    <name evidence="11" type="primary">fruA</name>
    <name evidence="11" type="ORF">HSR121_1617</name>
</gene>
<keyword evidence="5" id="KW-0598">Phosphotransferase system</keyword>
<name>A0A897MZT3_9EURY</name>
<dbReference type="GeneID" id="68855209"/>
<feature type="domain" description="PTS EIIC type-2" evidence="10">
    <location>
        <begin position="15"/>
        <end position="387"/>
    </location>
</feature>
<keyword evidence="3" id="KW-1003">Cell membrane</keyword>
<reference evidence="11" key="1">
    <citation type="submission" date="2020-11" db="EMBL/GenBank/DDBJ databases">
        <title>Carbohydrate-dependent, anaerobic sulfur respiration: A novel catabolism in halophilic archaea.</title>
        <authorList>
            <person name="Sorokin D.Y."/>
            <person name="Messina E."/>
            <person name="Smedile F."/>
            <person name="La Cono V."/>
            <person name="Hallsworth J.E."/>
            <person name="Yakimov M.M."/>
        </authorList>
    </citation>
    <scope>NUCLEOTIDE SEQUENCE</scope>
    <source>
        <strain evidence="11">HSR12-1</strain>
    </source>
</reference>
<dbReference type="InterPro" id="IPR006327">
    <property type="entry name" value="PTS_IIC_fruc"/>
</dbReference>
<evidence type="ECO:0000313" key="12">
    <source>
        <dbReference type="Proteomes" id="UP000663525"/>
    </source>
</evidence>
<evidence type="ECO:0000256" key="3">
    <source>
        <dbReference type="ARBA" id="ARBA00022475"/>
    </source>
</evidence>
<dbReference type="AlphaFoldDB" id="A0A897MZT3"/>
<dbReference type="PROSITE" id="PS51104">
    <property type="entry name" value="PTS_EIIC_TYPE_2"/>
    <property type="match status" value="1"/>
</dbReference>
<evidence type="ECO:0000256" key="1">
    <source>
        <dbReference type="ARBA" id="ARBA00004429"/>
    </source>
</evidence>
<feature type="transmembrane region" description="Helical" evidence="9">
    <location>
        <begin position="102"/>
        <end position="123"/>
    </location>
</feature>
<dbReference type="NCBIfam" id="TIGR01427">
    <property type="entry name" value="PTS_IIC_fructo"/>
    <property type="match status" value="1"/>
</dbReference>
<dbReference type="EMBL" id="CP064787">
    <property type="protein sequence ID" value="QSG05954.1"/>
    <property type="molecule type" value="Genomic_DNA"/>
</dbReference>
<feature type="transmembrane region" description="Helical" evidence="9">
    <location>
        <begin position="211"/>
        <end position="229"/>
    </location>
</feature>
<dbReference type="GO" id="GO:0009401">
    <property type="term" value="P:phosphoenolpyruvate-dependent sugar phosphotransferase system"/>
    <property type="evidence" value="ECO:0007669"/>
    <property type="project" value="UniProtKB-KW"/>
</dbReference>
<protein>
    <submittedName>
        <fullName evidence="11">Phosphotransferase system, fructose-specific IICcomponent</fullName>
    </submittedName>
</protein>
<keyword evidence="7 9" id="KW-1133">Transmembrane helix</keyword>
<comment type="subcellular location">
    <subcellularLocation>
        <location evidence="1">Cell inner membrane</location>
        <topology evidence="1">Multi-pass membrane protein</topology>
    </subcellularLocation>
</comment>
<evidence type="ECO:0000256" key="4">
    <source>
        <dbReference type="ARBA" id="ARBA00022597"/>
    </source>
</evidence>
<feature type="transmembrane region" description="Helical" evidence="9">
    <location>
        <begin position="163"/>
        <end position="191"/>
    </location>
</feature>
<dbReference type="Proteomes" id="UP000663525">
    <property type="component" value="Chromosome"/>
</dbReference>
<dbReference type="GO" id="GO:0005886">
    <property type="term" value="C:plasma membrane"/>
    <property type="evidence" value="ECO:0007669"/>
    <property type="project" value="UniProtKB-SubCell"/>
</dbReference>
<evidence type="ECO:0000259" key="10">
    <source>
        <dbReference type="PROSITE" id="PS51104"/>
    </source>
</evidence>
<keyword evidence="8 9" id="KW-0472">Membrane</keyword>
<keyword evidence="6 9" id="KW-0812">Transmembrane</keyword>
<evidence type="ECO:0000256" key="2">
    <source>
        <dbReference type="ARBA" id="ARBA00022448"/>
    </source>
</evidence>
<dbReference type="PANTHER" id="PTHR30505:SF0">
    <property type="entry name" value="FRUCTOSE-LIKE PTS SYSTEM EIIBC COMPONENT-RELATED"/>
    <property type="match status" value="1"/>
</dbReference>
<feature type="transmembrane region" description="Helical" evidence="9">
    <location>
        <begin position="250"/>
        <end position="270"/>
    </location>
</feature>
<dbReference type="RefSeq" id="WP_229112301.1">
    <property type="nucleotide sequence ID" value="NZ_CP064787.1"/>
</dbReference>
<dbReference type="InterPro" id="IPR050864">
    <property type="entry name" value="Bacterial_PTS_Sugar_Transport"/>
</dbReference>
<dbReference type="PANTHER" id="PTHR30505">
    <property type="entry name" value="FRUCTOSE-LIKE PERMEASE"/>
    <property type="match status" value="1"/>
</dbReference>
<dbReference type="InterPro" id="IPR003352">
    <property type="entry name" value="PTS_EIIC"/>
</dbReference>
<dbReference type="Pfam" id="PF02378">
    <property type="entry name" value="PTS_EIIC"/>
    <property type="match status" value="1"/>
</dbReference>
<evidence type="ECO:0000256" key="7">
    <source>
        <dbReference type="ARBA" id="ARBA00022989"/>
    </source>
</evidence>
<dbReference type="GO" id="GO:0090563">
    <property type="term" value="F:protein-phosphocysteine-sugar phosphotransferase activity"/>
    <property type="evidence" value="ECO:0007669"/>
    <property type="project" value="TreeGrafter"/>
</dbReference>
<accession>A0A897MZT3</accession>
<dbReference type="InterPro" id="IPR013014">
    <property type="entry name" value="PTS_EIIC_2"/>
</dbReference>
<organism evidence="11 12">
    <name type="scientific">Halapricum desulfuricans</name>
    <dbReference type="NCBI Taxonomy" id="2841257"/>
    <lineage>
        <taxon>Archaea</taxon>
        <taxon>Methanobacteriati</taxon>
        <taxon>Methanobacteriota</taxon>
        <taxon>Stenosarchaea group</taxon>
        <taxon>Halobacteria</taxon>
        <taxon>Halobacteriales</taxon>
        <taxon>Haloarculaceae</taxon>
        <taxon>Halapricum</taxon>
    </lineage>
</organism>
<feature type="transmembrane region" description="Helical" evidence="9">
    <location>
        <begin position="21"/>
        <end position="46"/>
    </location>
</feature>
<feature type="transmembrane region" description="Helical" evidence="9">
    <location>
        <begin position="66"/>
        <end position="90"/>
    </location>
</feature>